<proteinExistence type="predicted"/>
<evidence type="ECO:0000313" key="3">
    <source>
        <dbReference type="Proteomes" id="UP000029223"/>
    </source>
</evidence>
<protein>
    <submittedName>
        <fullName evidence="2">Uncharacterized protein</fullName>
    </submittedName>
</protein>
<dbReference type="EMBL" id="BBMS01000033">
    <property type="protein sequence ID" value="GAL27726.1"/>
    <property type="molecule type" value="Genomic_DNA"/>
</dbReference>
<reference evidence="3" key="2">
    <citation type="submission" date="2014-09" db="EMBL/GenBank/DDBJ databases">
        <authorList>
            <consortium name="NBRP consortium"/>
            <person name="Sawabe T."/>
            <person name="Meirelles P."/>
            <person name="Nakanishi M."/>
            <person name="Sayaka M."/>
            <person name="Hattori M."/>
            <person name="Ohkuma M."/>
        </authorList>
    </citation>
    <scope>NUCLEOTIDE SEQUENCE [LARGE SCALE GENOMIC DNA]</scope>
    <source>
        <strain evidence="3">JCM 19239</strain>
    </source>
</reference>
<accession>A0ABQ0JG32</accession>
<keyword evidence="1" id="KW-0812">Transmembrane</keyword>
<name>A0ABQ0JG32_9VIBR</name>
<evidence type="ECO:0000313" key="2">
    <source>
        <dbReference type="EMBL" id="GAL27726.1"/>
    </source>
</evidence>
<gene>
    <name evidence="2" type="ORF">JCM19239_1447</name>
</gene>
<keyword evidence="1" id="KW-1133">Transmembrane helix</keyword>
<dbReference type="Proteomes" id="UP000029223">
    <property type="component" value="Unassembled WGS sequence"/>
</dbReference>
<reference evidence="3" key="1">
    <citation type="submission" date="2014-09" db="EMBL/GenBank/DDBJ databases">
        <title>Vibrio variabilis JCM 19239. (C206) whole genome shotgun sequence.</title>
        <authorList>
            <person name="Sawabe T."/>
            <person name="Meirelles P."/>
            <person name="Nakanishi M."/>
            <person name="Sayaka M."/>
            <person name="Hattori M."/>
            <person name="Ohkuma M."/>
        </authorList>
    </citation>
    <scope>NUCLEOTIDE SEQUENCE [LARGE SCALE GENOMIC DNA]</scope>
    <source>
        <strain evidence="3">JCM 19239</strain>
    </source>
</reference>
<feature type="transmembrane region" description="Helical" evidence="1">
    <location>
        <begin position="12"/>
        <end position="34"/>
    </location>
</feature>
<organism evidence="2 3">
    <name type="scientific">Vibrio variabilis</name>
    <dbReference type="NCBI Taxonomy" id="990271"/>
    <lineage>
        <taxon>Bacteria</taxon>
        <taxon>Pseudomonadati</taxon>
        <taxon>Pseudomonadota</taxon>
        <taxon>Gammaproteobacteria</taxon>
        <taxon>Vibrionales</taxon>
        <taxon>Vibrionaceae</taxon>
        <taxon>Vibrio</taxon>
    </lineage>
</organism>
<evidence type="ECO:0000256" key="1">
    <source>
        <dbReference type="SAM" id="Phobius"/>
    </source>
</evidence>
<comment type="caution">
    <text evidence="2">The sequence shown here is derived from an EMBL/GenBank/DDBJ whole genome shotgun (WGS) entry which is preliminary data.</text>
</comment>
<keyword evidence="3" id="KW-1185">Reference proteome</keyword>
<keyword evidence="1" id="KW-0472">Membrane</keyword>
<sequence length="164" mass="17621">MSKTHTLHRKQRGAISLDALIVIGVVILALIFVISQAPKLTYAWNKFQYGQQAASIEKYTRDWLRGRSNFASVDISKVCATTDLDRKICGPSNNGVATNPFGGNWSVTANSNPGLFDVTGTLPNDTNRIIDLADTMAPSTRGNCQESSGCATLSTSATGVTMTY</sequence>